<feature type="compositionally biased region" description="Low complexity" evidence="1">
    <location>
        <begin position="77"/>
        <end position="94"/>
    </location>
</feature>
<reference evidence="2 3" key="1">
    <citation type="journal article" date="2023" name="Plants (Basel)">
        <title>Bridging the Gap: Combining Genomics and Transcriptomics Approaches to Understand Stylosanthes scabra, an Orphan Legume from the Brazilian Caatinga.</title>
        <authorList>
            <person name="Ferreira-Neto J.R.C."/>
            <person name="da Silva M.D."/>
            <person name="Binneck E."/>
            <person name="de Melo N.F."/>
            <person name="da Silva R.H."/>
            <person name="de Melo A.L.T.M."/>
            <person name="Pandolfi V."/>
            <person name="Bustamante F.O."/>
            <person name="Brasileiro-Vidal A.C."/>
            <person name="Benko-Iseppon A.M."/>
        </authorList>
    </citation>
    <scope>NUCLEOTIDE SEQUENCE [LARGE SCALE GENOMIC DNA]</scope>
    <source>
        <tissue evidence="2">Leaves</tissue>
    </source>
</reference>
<proteinExistence type="predicted"/>
<sequence>MRCLWLAPVPAIPKHATSSYSLGAPSSVPQAQQRRLAIAQTEQGPKKEVEMNGSDILRALQKASASKRKSKNKNKKGVSSSSSSSVETPKEQSSTNSDCTKVRPLCIKPHWPAKLDELDKRLRELSDAI</sequence>
<comment type="caution">
    <text evidence="2">The sequence shown here is derived from an EMBL/GenBank/DDBJ whole genome shotgun (WGS) entry which is preliminary data.</text>
</comment>
<name>A0ABU6VM75_9FABA</name>
<keyword evidence="3" id="KW-1185">Reference proteome</keyword>
<feature type="compositionally biased region" description="Basic residues" evidence="1">
    <location>
        <begin position="65"/>
        <end position="76"/>
    </location>
</feature>
<dbReference type="PANTHER" id="PTHR37728">
    <property type="entry name" value="BNAA04G26730D PROTEIN"/>
    <property type="match status" value="1"/>
</dbReference>
<dbReference type="EMBL" id="JASCZI010151512">
    <property type="protein sequence ID" value="MED6173273.1"/>
    <property type="molecule type" value="Genomic_DNA"/>
</dbReference>
<accession>A0ABU6VM75</accession>
<evidence type="ECO:0000313" key="3">
    <source>
        <dbReference type="Proteomes" id="UP001341840"/>
    </source>
</evidence>
<feature type="region of interest" description="Disordered" evidence="1">
    <location>
        <begin position="15"/>
        <end position="103"/>
    </location>
</feature>
<evidence type="ECO:0000313" key="2">
    <source>
        <dbReference type="EMBL" id="MED6173273.1"/>
    </source>
</evidence>
<gene>
    <name evidence="2" type="ORF">PIB30_057796</name>
</gene>
<dbReference type="Proteomes" id="UP001341840">
    <property type="component" value="Unassembled WGS sequence"/>
</dbReference>
<evidence type="ECO:0000256" key="1">
    <source>
        <dbReference type="SAM" id="MobiDB-lite"/>
    </source>
</evidence>
<protein>
    <submittedName>
        <fullName evidence="2">Uncharacterized protein</fullName>
    </submittedName>
</protein>
<organism evidence="2 3">
    <name type="scientific">Stylosanthes scabra</name>
    <dbReference type="NCBI Taxonomy" id="79078"/>
    <lineage>
        <taxon>Eukaryota</taxon>
        <taxon>Viridiplantae</taxon>
        <taxon>Streptophyta</taxon>
        <taxon>Embryophyta</taxon>
        <taxon>Tracheophyta</taxon>
        <taxon>Spermatophyta</taxon>
        <taxon>Magnoliopsida</taxon>
        <taxon>eudicotyledons</taxon>
        <taxon>Gunneridae</taxon>
        <taxon>Pentapetalae</taxon>
        <taxon>rosids</taxon>
        <taxon>fabids</taxon>
        <taxon>Fabales</taxon>
        <taxon>Fabaceae</taxon>
        <taxon>Papilionoideae</taxon>
        <taxon>50 kb inversion clade</taxon>
        <taxon>dalbergioids sensu lato</taxon>
        <taxon>Dalbergieae</taxon>
        <taxon>Pterocarpus clade</taxon>
        <taxon>Stylosanthes</taxon>
    </lineage>
</organism>
<dbReference type="PANTHER" id="PTHR37728:SF1">
    <property type="entry name" value="OS06G0132300 PROTEIN"/>
    <property type="match status" value="1"/>
</dbReference>